<protein>
    <submittedName>
        <fullName evidence="2">Unannotated protein</fullName>
    </submittedName>
</protein>
<evidence type="ECO:0000313" key="2">
    <source>
        <dbReference type="EMBL" id="CAB4775890.1"/>
    </source>
</evidence>
<organism evidence="2">
    <name type="scientific">freshwater metagenome</name>
    <dbReference type="NCBI Taxonomy" id="449393"/>
    <lineage>
        <taxon>unclassified sequences</taxon>
        <taxon>metagenomes</taxon>
        <taxon>ecological metagenomes</taxon>
    </lineage>
</organism>
<dbReference type="InterPro" id="IPR020904">
    <property type="entry name" value="Sc_DH/Rdtase_CS"/>
</dbReference>
<dbReference type="PANTHER" id="PTHR43245:SF13">
    <property type="entry name" value="UDP-D-APIOSE_UDP-D-XYLOSE SYNTHASE 2"/>
    <property type="match status" value="1"/>
</dbReference>
<dbReference type="SUPFAM" id="SSF51735">
    <property type="entry name" value="NAD(P)-binding Rossmann-fold domains"/>
    <property type="match status" value="1"/>
</dbReference>
<dbReference type="AlphaFoldDB" id="A0A6J6VUR2"/>
<feature type="domain" description="NAD-dependent epimerase/dehydratase" evidence="1">
    <location>
        <begin position="4"/>
        <end position="236"/>
    </location>
</feature>
<name>A0A6J6VUR2_9ZZZZ</name>
<gene>
    <name evidence="2" type="ORF">UFOPK2879_01284</name>
</gene>
<dbReference type="InterPro" id="IPR036291">
    <property type="entry name" value="NAD(P)-bd_dom_sf"/>
</dbReference>
<accession>A0A6J6VUR2</accession>
<dbReference type="EMBL" id="CAEZZN010000072">
    <property type="protein sequence ID" value="CAB4775890.1"/>
    <property type="molecule type" value="Genomic_DNA"/>
</dbReference>
<dbReference type="PROSITE" id="PS00061">
    <property type="entry name" value="ADH_SHORT"/>
    <property type="match status" value="1"/>
</dbReference>
<reference evidence="2" key="1">
    <citation type="submission" date="2020-05" db="EMBL/GenBank/DDBJ databases">
        <authorList>
            <person name="Chiriac C."/>
            <person name="Salcher M."/>
            <person name="Ghai R."/>
            <person name="Kavagutti S V."/>
        </authorList>
    </citation>
    <scope>NUCLEOTIDE SEQUENCE</scope>
</reference>
<dbReference type="InterPro" id="IPR050177">
    <property type="entry name" value="Lipid_A_modif_metabolic_enz"/>
</dbReference>
<dbReference type="Gene3D" id="3.40.50.720">
    <property type="entry name" value="NAD(P)-binding Rossmann-like Domain"/>
    <property type="match status" value="1"/>
</dbReference>
<evidence type="ECO:0000259" key="1">
    <source>
        <dbReference type="Pfam" id="PF01370"/>
    </source>
</evidence>
<dbReference type="Pfam" id="PF01370">
    <property type="entry name" value="Epimerase"/>
    <property type="match status" value="1"/>
</dbReference>
<dbReference type="PANTHER" id="PTHR43245">
    <property type="entry name" value="BIFUNCTIONAL POLYMYXIN RESISTANCE PROTEIN ARNA"/>
    <property type="match status" value="1"/>
</dbReference>
<dbReference type="InterPro" id="IPR001509">
    <property type="entry name" value="Epimerase_deHydtase"/>
</dbReference>
<proteinExistence type="predicted"/>
<sequence>MAHIAVTGGAGFIGSNLVAALAEKGHQITVVDDLSSGLLSNIDQSVCDFHKVSLVDRVELAKALGSAEFIFHLGARGSVPRSLKNPIATHEVNATGTLNVLEAARESGAHVIFSSSSSVYGRNGVLPKDESMWLAPMTPYAASKLAAEGYMQAYGSAYNVPITLLRFFNVFGPRQRPDHEYAAVLPKWIWKAMRNETIEVFGDGSQTRDFTYVRTVLDVCMDVIDRRVTHEGAINLAFGNRISLLESIEMLKKHFPNLNVNFVPTRAGDVKDSQNSPGLLKQLFPGVKPVEFEQALAETVNWLKEYGETVANGPTVSD</sequence>
<dbReference type="Gene3D" id="3.90.25.10">
    <property type="entry name" value="UDP-galactose 4-epimerase, domain 1"/>
    <property type="match status" value="1"/>
</dbReference>